<feature type="binding site" evidence="1">
    <location>
        <position position="43"/>
    </location>
    <ligand>
        <name>Mg(2+)</name>
        <dbReference type="ChEBI" id="CHEBI:18420"/>
        <label>1</label>
    </ligand>
</feature>
<reference evidence="2" key="1">
    <citation type="submission" date="2019-04" db="EMBL/GenBank/DDBJ databases">
        <title>Evolution of Biomass-Degrading Anaerobic Consortia Revealed by Metagenomics.</title>
        <authorList>
            <person name="Peng X."/>
        </authorList>
    </citation>
    <scope>NUCLEOTIDE SEQUENCE</scope>
    <source>
        <strain evidence="2">SIG140</strain>
    </source>
</reference>
<organism evidence="2 3">
    <name type="scientific">Xylanibacter ruminicola</name>
    <name type="common">Prevotella ruminicola</name>
    <dbReference type="NCBI Taxonomy" id="839"/>
    <lineage>
        <taxon>Bacteria</taxon>
        <taxon>Pseudomonadati</taxon>
        <taxon>Bacteroidota</taxon>
        <taxon>Bacteroidia</taxon>
        <taxon>Bacteroidales</taxon>
        <taxon>Prevotellaceae</taxon>
        <taxon>Xylanibacter</taxon>
    </lineage>
</organism>
<keyword evidence="1" id="KW-0479">Metal-binding</keyword>
<dbReference type="Pfam" id="PF03747">
    <property type="entry name" value="ADP_ribosyl_GH"/>
    <property type="match status" value="1"/>
</dbReference>
<proteinExistence type="predicted"/>
<comment type="cofactor">
    <cofactor evidence="1">
        <name>Mg(2+)</name>
        <dbReference type="ChEBI" id="CHEBI:18420"/>
    </cofactor>
    <text evidence="1">Binds 2 magnesium ions per subunit.</text>
</comment>
<accession>A0A9D5P3W6</accession>
<feature type="binding site" evidence="1">
    <location>
        <position position="216"/>
    </location>
    <ligand>
        <name>Mg(2+)</name>
        <dbReference type="ChEBI" id="CHEBI:18420"/>
        <label>1</label>
    </ligand>
</feature>
<evidence type="ECO:0000313" key="2">
    <source>
        <dbReference type="EMBL" id="MBE6271497.1"/>
    </source>
</evidence>
<feature type="binding site" evidence="1">
    <location>
        <position position="42"/>
    </location>
    <ligand>
        <name>Mg(2+)</name>
        <dbReference type="ChEBI" id="CHEBI:18420"/>
        <label>1</label>
    </ligand>
</feature>
<gene>
    <name evidence="2" type="ORF">E7101_11195</name>
</gene>
<dbReference type="Gene3D" id="1.10.4080.10">
    <property type="entry name" value="ADP-ribosylation/Crystallin J1"/>
    <property type="match status" value="1"/>
</dbReference>
<dbReference type="PANTHER" id="PTHR16222">
    <property type="entry name" value="ADP-RIBOSYLGLYCOHYDROLASE"/>
    <property type="match status" value="1"/>
</dbReference>
<dbReference type="InterPro" id="IPR036705">
    <property type="entry name" value="Ribosyl_crysJ1_sf"/>
</dbReference>
<feature type="binding site" evidence="1">
    <location>
        <position position="219"/>
    </location>
    <ligand>
        <name>Mg(2+)</name>
        <dbReference type="ChEBI" id="CHEBI:18420"/>
        <label>1</label>
    </ligand>
</feature>
<feature type="binding site" evidence="1">
    <location>
        <position position="218"/>
    </location>
    <ligand>
        <name>Mg(2+)</name>
        <dbReference type="ChEBI" id="CHEBI:18420"/>
        <label>1</label>
    </ligand>
</feature>
<dbReference type="InterPro" id="IPR050792">
    <property type="entry name" value="ADP-ribosylglycohydrolase"/>
</dbReference>
<sequence>MKNYLISEAIGDIAGSAYEGRSHRIKDYDKVKLFSSRAHFTDDTVLTFACAEAFIDNLDMTMNLWKCANEHRHAGFGSKFKLWMASHKPQPYRSLGNGSAMRCSSVGWLAKTEEECIKMATETAAPTHNHPEGIKGAVATALTIFHLKNGKEKDFVREHLLNEYYPDWANQKYADFHDGYTFNSTCAGTVGPAMICFLESKDYVDCIKLVISLGGDSDTLAAIAGPMAYAYYKKMPDALVYQALKKLPDWMVEVSERFDDIVNEIAKKNLKNQVYERSMK</sequence>
<dbReference type="AlphaFoldDB" id="A0A9D5P3W6"/>
<evidence type="ECO:0000313" key="3">
    <source>
        <dbReference type="Proteomes" id="UP000806522"/>
    </source>
</evidence>
<dbReference type="PANTHER" id="PTHR16222:SF12">
    <property type="entry name" value="ADP-RIBOSYLGLYCOHYDROLASE-RELATED"/>
    <property type="match status" value="1"/>
</dbReference>
<dbReference type="Proteomes" id="UP000806522">
    <property type="component" value="Unassembled WGS sequence"/>
</dbReference>
<feature type="binding site" evidence="1">
    <location>
        <position position="41"/>
    </location>
    <ligand>
        <name>Mg(2+)</name>
        <dbReference type="ChEBI" id="CHEBI:18420"/>
        <label>1</label>
    </ligand>
</feature>
<dbReference type="SUPFAM" id="SSF101478">
    <property type="entry name" value="ADP-ribosylglycohydrolase"/>
    <property type="match status" value="1"/>
</dbReference>
<dbReference type="InterPro" id="IPR005502">
    <property type="entry name" value="Ribosyl_crysJ1"/>
</dbReference>
<evidence type="ECO:0000256" key="1">
    <source>
        <dbReference type="PIRSR" id="PIRSR605502-1"/>
    </source>
</evidence>
<keyword evidence="1" id="KW-0460">Magnesium</keyword>
<comment type="caution">
    <text evidence="2">The sequence shown here is derived from an EMBL/GenBank/DDBJ whole genome shotgun (WGS) entry which is preliminary data.</text>
</comment>
<protein>
    <submittedName>
        <fullName evidence="2">ADP-ribosylglycohydrolase</fullName>
    </submittedName>
</protein>
<dbReference type="EMBL" id="SUYC01000013">
    <property type="protein sequence ID" value="MBE6271497.1"/>
    <property type="molecule type" value="Genomic_DNA"/>
</dbReference>
<name>A0A9D5P3W6_XYLRU</name>
<dbReference type="GO" id="GO:0046872">
    <property type="term" value="F:metal ion binding"/>
    <property type="evidence" value="ECO:0007669"/>
    <property type="project" value="UniProtKB-KW"/>
</dbReference>